<accession>A0ABT2YWS5</accession>
<dbReference type="GO" id="GO:0008168">
    <property type="term" value="F:methyltransferase activity"/>
    <property type="evidence" value="ECO:0007669"/>
    <property type="project" value="UniProtKB-KW"/>
</dbReference>
<dbReference type="InterPro" id="IPR029063">
    <property type="entry name" value="SAM-dependent_MTases_sf"/>
</dbReference>
<comment type="caution">
    <text evidence="2">The sequence shown here is derived from an EMBL/GenBank/DDBJ whole genome shotgun (WGS) entry which is preliminary data.</text>
</comment>
<reference evidence="2 3" key="1">
    <citation type="submission" date="2022-10" db="EMBL/GenBank/DDBJ databases">
        <title>Defluviimonas sp. nov., isolated from ocean surface water.</title>
        <authorList>
            <person name="He W."/>
            <person name="Wang L."/>
            <person name="Zhang D.-F."/>
        </authorList>
    </citation>
    <scope>NUCLEOTIDE SEQUENCE [LARGE SCALE GENOMIC DNA]</scope>
    <source>
        <strain evidence="2 3">WL0075</strain>
    </source>
</reference>
<dbReference type="Proteomes" id="UP001652503">
    <property type="component" value="Unassembled WGS sequence"/>
</dbReference>
<name>A0ABT2YWS5_9RHOB</name>
<feature type="domain" description="Methyltransferase type 11" evidence="1">
    <location>
        <begin position="60"/>
        <end position="152"/>
    </location>
</feature>
<dbReference type="SUPFAM" id="SSF53335">
    <property type="entry name" value="S-adenosyl-L-methionine-dependent methyltransferases"/>
    <property type="match status" value="1"/>
</dbReference>
<proteinExistence type="predicted"/>
<dbReference type="Gene3D" id="3.40.50.150">
    <property type="entry name" value="Vaccinia Virus protein VP39"/>
    <property type="match status" value="1"/>
</dbReference>
<dbReference type="CDD" id="cd02440">
    <property type="entry name" value="AdoMet_MTases"/>
    <property type="match status" value="1"/>
</dbReference>
<evidence type="ECO:0000313" key="2">
    <source>
        <dbReference type="EMBL" id="MCV2863313.1"/>
    </source>
</evidence>
<dbReference type="EMBL" id="JAOWLA010000001">
    <property type="protein sequence ID" value="MCV2863313.1"/>
    <property type="molecule type" value="Genomic_DNA"/>
</dbReference>
<dbReference type="PANTHER" id="PTHR43591">
    <property type="entry name" value="METHYLTRANSFERASE"/>
    <property type="match status" value="1"/>
</dbReference>
<keyword evidence="3" id="KW-1185">Reference proteome</keyword>
<organism evidence="2 3">
    <name type="scientific">Albidovulum sediminicola</name>
    <dbReference type="NCBI Taxonomy" id="2984331"/>
    <lineage>
        <taxon>Bacteria</taxon>
        <taxon>Pseudomonadati</taxon>
        <taxon>Pseudomonadota</taxon>
        <taxon>Alphaproteobacteria</taxon>
        <taxon>Rhodobacterales</taxon>
        <taxon>Paracoccaceae</taxon>
        <taxon>Albidovulum</taxon>
    </lineage>
</organism>
<sequence length="210" mass="22352">MGNKDFDLDDAYGLKTPEELLRYYRTLAPSYDADFAAAMDFRVPQLIAEAYAAEAIGPVLDVGAGTGLLAAELHKRGVTPVDGVDISPEMIAVARGKGVYRDLHLGDVTTRMDFPDSSYLGCVSSGTFTFGHAGPEAIEEMLRVTESGGLFALSVHSGVYAAAGFAARFSALEEEGSIMCFRAADIAFYGPRATGPHAGDHGFLVTFRKV</sequence>
<dbReference type="Pfam" id="PF08241">
    <property type="entry name" value="Methyltransf_11"/>
    <property type="match status" value="1"/>
</dbReference>
<dbReference type="GO" id="GO:0032259">
    <property type="term" value="P:methylation"/>
    <property type="evidence" value="ECO:0007669"/>
    <property type="project" value="UniProtKB-KW"/>
</dbReference>
<dbReference type="PANTHER" id="PTHR43591:SF110">
    <property type="entry name" value="RHODANESE DOMAIN-CONTAINING PROTEIN"/>
    <property type="match status" value="1"/>
</dbReference>
<keyword evidence="2" id="KW-0489">Methyltransferase</keyword>
<gene>
    <name evidence="2" type="ORF">OE647_01010</name>
</gene>
<dbReference type="InterPro" id="IPR013216">
    <property type="entry name" value="Methyltransf_11"/>
</dbReference>
<keyword evidence="2" id="KW-0808">Transferase</keyword>
<protein>
    <submittedName>
        <fullName evidence="2">Class I SAM-dependent methyltransferase</fullName>
    </submittedName>
</protein>
<evidence type="ECO:0000313" key="3">
    <source>
        <dbReference type="Proteomes" id="UP001652503"/>
    </source>
</evidence>
<evidence type="ECO:0000259" key="1">
    <source>
        <dbReference type="Pfam" id="PF08241"/>
    </source>
</evidence>